<dbReference type="HOGENOM" id="CLU_1182152_0_0_1"/>
<dbReference type="InterPro" id="IPR037151">
    <property type="entry name" value="AlkB-like_sf"/>
</dbReference>
<dbReference type="InParanoid" id="B7GAS8"/>
<gene>
    <name evidence="1" type="ORF">PHATRDRAFT_40209</name>
</gene>
<proteinExistence type="predicted"/>
<evidence type="ECO:0008006" key="3">
    <source>
        <dbReference type="Google" id="ProtNLM"/>
    </source>
</evidence>
<reference evidence="2" key="2">
    <citation type="submission" date="2008-08" db="EMBL/GenBank/DDBJ databases">
        <authorList>
            <consortium name="Diatom Consortium"/>
            <person name="Grigoriev I."/>
            <person name="Grimwood J."/>
            <person name="Kuo A."/>
            <person name="Otillar R.P."/>
            <person name="Salamov A."/>
            <person name="Detter J.C."/>
            <person name="Lindquist E."/>
            <person name="Shapiro H."/>
            <person name="Lucas S."/>
            <person name="Glavina del Rio T."/>
            <person name="Pitluck S."/>
            <person name="Rokhsar D."/>
            <person name="Bowler C."/>
        </authorList>
    </citation>
    <scope>GENOME REANNOTATION</scope>
    <source>
        <strain evidence="2">CCAP 1055/1</strain>
    </source>
</reference>
<dbReference type="KEGG" id="pti:PHATRDRAFT_40209"/>
<accession>B7GAS8</accession>
<protein>
    <recommendedName>
        <fullName evidence="3">Fe2OG dioxygenase domain-containing protein</fullName>
    </recommendedName>
</protein>
<organism evidence="1 2">
    <name type="scientific">Phaeodactylum tricornutum (strain CCAP 1055/1)</name>
    <dbReference type="NCBI Taxonomy" id="556484"/>
    <lineage>
        <taxon>Eukaryota</taxon>
        <taxon>Sar</taxon>
        <taxon>Stramenopiles</taxon>
        <taxon>Ochrophyta</taxon>
        <taxon>Bacillariophyta</taxon>
        <taxon>Bacillariophyceae</taxon>
        <taxon>Bacillariophycidae</taxon>
        <taxon>Naviculales</taxon>
        <taxon>Phaeodactylaceae</taxon>
        <taxon>Phaeodactylum</taxon>
    </lineage>
</organism>
<keyword evidence="2" id="KW-1185">Reference proteome</keyword>
<dbReference type="Gene3D" id="2.60.120.590">
    <property type="entry name" value="Alpha-ketoglutarate-dependent dioxygenase AlkB-like"/>
    <property type="match status" value="1"/>
</dbReference>
<dbReference type="AlphaFoldDB" id="B7GAS8"/>
<reference evidence="1 2" key="1">
    <citation type="journal article" date="2008" name="Nature">
        <title>The Phaeodactylum genome reveals the evolutionary history of diatom genomes.</title>
        <authorList>
            <person name="Bowler C."/>
            <person name="Allen A.E."/>
            <person name="Badger J.H."/>
            <person name="Grimwood J."/>
            <person name="Jabbari K."/>
            <person name="Kuo A."/>
            <person name="Maheswari U."/>
            <person name="Martens C."/>
            <person name="Maumus F."/>
            <person name="Otillar R.P."/>
            <person name="Rayko E."/>
            <person name="Salamov A."/>
            <person name="Vandepoele K."/>
            <person name="Beszteri B."/>
            <person name="Gruber A."/>
            <person name="Heijde M."/>
            <person name="Katinka M."/>
            <person name="Mock T."/>
            <person name="Valentin K."/>
            <person name="Verret F."/>
            <person name="Berges J.A."/>
            <person name="Brownlee C."/>
            <person name="Cadoret J.P."/>
            <person name="Chiovitti A."/>
            <person name="Choi C.J."/>
            <person name="Coesel S."/>
            <person name="De Martino A."/>
            <person name="Detter J.C."/>
            <person name="Durkin C."/>
            <person name="Falciatore A."/>
            <person name="Fournet J."/>
            <person name="Haruta M."/>
            <person name="Huysman M.J."/>
            <person name="Jenkins B.D."/>
            <person name="Jiroutova K."/>
            <person name="Jorgensen R.E."/>
            <person name="Joubert Y."/>
            <person name="Kaplan A."/>
            <person name="Kroger N."/>
            <person name="Kroth P.G."/>
            <person name="La Roche J."/>
            <person name="Lindquist E."/>
            <person name="Lommer M."/>
            <person name="Martin-Jezequel V."/>
            <person name="Lopez P.J."/>
            <person name="Lucas S."/>
            <person name="Mangogna M."/>
            <person name="McGinnis K."/>
            <person name="Medlin L.K."/>
            <person name="Montsant A."/>
            <person name="Oudot-Le Secq M.P."/>
            <person name="Napoli C."/>
            <person name="Obornik M."/>
            <person name="Parker M.S."/>
            <person name="Petit J.L."/>
            <person name="Porcel B.M."/>
            <person name="Poulsen N."/>
            <person name="Robison M."/>
            <person name="Rychlewski L."/>
            <person name="Rynearson T.A."/>
            <person name="Schmutz J."/>
            <person name="Shapiro H."/>
            <person name="Siaut M."/>
            <person name="Stanley M."/>
            <person name="Sussman M.R."/>
            <person name="Taylor A.R."/>
            <person name="Vardi A."/>
            <person name="von Dassow P."/>
            <person name="Vyverman W."/>
            <person name="Willis A."/>
            <person name="Wyrwicz L.S."/>
            <person name="Rokhsar D.S."/>
            <person name="Weissenbach J."/>
            <person name="Armbrust E.V."/>
            <person name="Green B.R."/>
            <person name="Van de Peer Y."/>
            <person name="Grigoriev I.V."/>
        </authorList>
    </citation>
    <scope>NUCLEOTIDE SEQUENCE [LARGE SCALE GENOMIC DNA]</scope>
    <source>
        <strain evidence="1 2">CCAP 1055/1</strain>
    </source>
</reference>
<dbReference type="OrthoDB" id="46856at2759"/>
<dbReference type="SUPFAM" id="SSF51197">
    <property type="entry name" value="Clavaminate synthase-like"/>
    <property type="match status" value="1"/>
</dbReference>
<evidence type="ECO:0000313" key="1">
    <source>
        <dbReference type="EMBL" id="EEC44308.1"/>
    </source>
</evidence>
<dbReference type="RefSeq" id="XP_002184130.1">
    <property type="nucleotide sequence ID" value="XM_002184094.1"/>
</dbReference>
<name>B7GAS8_PHATC</name>
<sequence length="235" mass="25935">METDNERNDPPFRQFFVFRSFVEKNLQRELVNEALKCHARNSDDGALHQKVEASFSESNASEKLNLGISCGGDLSWNLPKAATVARKALGCTRHSTTNKYLSKICEESTPLTGIALLYGQNASMPAHYDSPTQPGQREEWLVMITLGLTVEFRCNTETLMLKSGDVIVMDSMAVLHGVVRIEPGSNACEQLGLPVQSRLGILFWHGREQACATGSPGRANVEGIDSLFFEVDQND</sequence>
<dbReference type="GeneID" id="7195721"/>
<evidence type="ECO:0000313" key="2">
    <source>
        <dbReference type="Proteomes" id="UP000000759"/>
    </source>
</evidence>
<dbReference type="PaxDb" id="2850-Phatr40209"/>
<dbReference type="EMBL" id="CM000624">
    <property type="protein sequence ID" value="EEC44308.1"/>
    <property type="molecule type" value="Genomic_DNA"/>
</dbReference>
<dbReference type="Proteomes" id="UP000000759">
    <property type="component" value="Chromosome 22"/>
</dbReference>